<protein>
    <submittedName>
        <fullName evidence="1">Uncharacterized protein</fullName>
    </submittedName>
</protein>
<evidence type="ECO:0000313" key="1">
    <source>
        <dbReference type="EMBL" id="CAD7591682.1"/>
    </source>
</evidence>
<dbReference type="EMBL" id="OE840622">
    <property type="protein sequence ID" value="CAD7591682.1"/>
    <property type="molecule type" value="Genomic_DNA"/>
</dbReference>
<gene>
    <name evidence="1" type="ORF">TGEB3V08_LOCUS4647</name>
</gene>
<reference evidence="1" key="1">
    <citation type="submission" date="2020-11" db="EMBL/GenBank/DDBJ databases">
        <authorList>
            <person name="Tran Van P."/>
        </authorList>
    </citation>
    <scope>NUCLEOTIDE SEQUENCE</scope>
</reference>
<name>A0A7R9PKI8_TIMGE</name>
<accession>A0A7R9PKI8</accession>
<sequence>MERRPENVDLPDCWNDELTMSALFSPIRKATVNPLDKAYKMRFWKPLIENWCMQNKCSFTLSDLRKAFERNGKTPACLEEITHVMLRKCGISETDFQEIPSSQKECHRFVGPPRVYYTPGTLPRWVSHRALDLIVPRSARAPAGVGIPLSATRLVSRCPPVHQQFILLESREHSFPQLGTGLPRDLHHILPSQPIIQFVFVTPIDLVKQYHYVLSISVLVHVTQYVINRARLQRSTCFGVASLPQSQAPVSVSRLAKRAAICGACPVIKCTKPGEGCSVLLPVLLRSHSSCHSSSRYFLT</sequence>
<dbReference type="AlphaFoldDB" id="A0A7R9PKI8"/>
<proteinExistence type="predicted"/>
<dbReference type="Pfam" id="PF25880">
    <property type="entry name" value="WHD_CHMP7_1st"/>
    <property type="match status" value="1"/>
</dbReference>
<organism evidence="1">
    <name type="scientific">Timema genevievae</name>
    <name type="common">Walking stick</name>
    <dbReference type="NCBI Taxonomy" id="629358"/>
    <lineage>
        <taxon>Eukaryota</taxon>
        <taxon>Metazoa</taxon>
        <taxon>Ecdysozoa</taxon>
        <taxon>Arthropoda</taxon>
        <taxon>Hexapoda</taxon>
        <taxon>Insecta</taxon>
        <taxon>Pterygota</taxon>
        <taxon>Neoptera</taxon>
        <taxon>Polyneoptera</taxon>
        <taxon>Phasmatodea</taxon>
        <taxon>Timematodea</taxon>
        <taxon>Timematoidea</taxon>
        <taxon>Timematidae</taxon>
        <taxon>Timema</taxon>
    </lineage>
</organism>